<dbReference type="HOGENOM" id="CLU_073529_3_1_6"/>
<evidence type="ECO:0000256" key="3">
    <source>
        <dbReference type="ARBA" id="ARBA00022801"/>
    </source>
</evidence>
<evidence type="ECO:0000256" key="1">
    <source>
        <dbReference type="ARBA" id="ARBA00022670"/>
    </source>
</evidence>
<name>A4AE87_9GAMM</name>
<dbReference type="Gene3D" id="3.40.140.10">
    <property type="entry name" value="Cytidine Deaminase, domain 2"/>
    <property type="match status" value="1"/>
</dbReference>
<dbReference type="InterPro" id="IPR025657">
    <property type="entry name" value="RadC_JAB"/>
</dbReference>
<dbReference type="PANTHER" id="PTHR30471">
    <property type="entry name" value="DNA REPAIR PROTEIN RADC"/>
    <property type="match status" value="1"/>
</dbReference>
<dbReference type="PROSITE" id="PS01302">
    <property type="entry name" value="UPF0758"/>
    <property type="match status" value="1"/>
</dbReference>
<keyword evidence="2" id="KW-0479">Metal-binding</keyword>
<feature type="domain" description="MPN" evidence="6">
    <location>
        <begin position="48"/>
        <end position="170"/>
    </location>
</feature>
<dbReference type="GO" id="GO:0008237">
    <property type="term" value="F:metallopeptidase activity"/>
    <property type="evidence" value="ECO:0007669"/>
    <property type="project" value="UniProtKB-KW"/>
</dbReference>
<evidence type="ECO:0000313" key="8">
    <source>
        <dbReference type="Proteomes" id="UP000019205"/>
    </source>
</evidence>
<proteinExistence type="predicted"/>
<dbReference type="RefSeq" id="WP_008295186.1">
    <property type="nucleotide sequence ID" value="NZ_CM002299.1"/>
</dbReference>
<protein>
    <submittedName>
        <fullName evidence="7">DNA repair protein radc</fullName>
    </submittedName>
</protein>
<organism evidence="7 8">
    <name type="scientific">Congregibacter litoralis KT71</name>
    <dbReference type="NCBI Taxonomy" id="314285"/>
    <lineage>
        <taxon>Bacteria</taxon>
        <taxon>Pseudomonadati</taxon>
        <taxon>Pseudomonadota</taxon>
        <taxon>Gammaproteobacteria</taxon>
        <taxon>Cellvibrionales</taxon>
        <taxon>Halieaceae</taxon>
        <taxon>Congregibacter</taxon>
    </lineage>
</organism>
<reference evidence="7 8" key="1">
    <citation type="journal article" date="2007" name="Proc. Natl. Acad. Sci. U.S.A.">
        <title>Characterization of a marine gammaproteobacterium capable of aerobic anoxygenic photosynthesis.</title>
        <authorList>
            <person name="Fuchs B.M."/>
            <person name="Spring S."/>
            <person name="Teeling H."/>
            <person name="Quast C."/>
            <person name="Wulf J."/>
            <person name="Schattenhofer M."/>
            <person name="Yan S."/>
            <person name="Ferriera S."/>
            <person name="Johnson J."/>
            <person name="Glockner F.O."/>
            <person name="Amann R."/>
        </authorList>
    </citation>
    <scope>NUCLEOTIDE SEQUENCE [LARGE SCALE GENOMIC DNA]</scope>
    <source>
        <strain evidence="7">KT71</strain>
    </source>
</reference>
<dbReference type="AlphaFoldDB" id="A4AE87"/>
<evidence type="ECO:0000256" key="4">
    <source>
        <dbReference type="ARBA" id="ARBA00022833"/>
    </source>
</evidence>
<dbReference type="PROSITE" id="PS50249">
    <property type="entry name" value="MPN"/>
    <property type="match status" value="1"/>
</dbReference>
<keyword evidence="1" id="KW-0645">Protease</keyword>
<comment type="caution">
    <text evidence="7">The sequence shown here is derived from an EMBL/GenBank/DDBJ whole genome shotgun (WGS) entry which is preliminary data.</text>
</comment>
<gene>
    <name evidence="7" type="ORF">KT71_13749</name>
</gene>
<dbReference type="InterPro" id="IPR020891">
    <property type="entry name" value="UPF0758_CS"/>
</dbReference>
<dbReference type="eggNOG" id="COG2003">
    <property type="taxonomic scope" value="Bacteria"/>
</dbReference>
<keyword evidence="3" id="KW-0378">Hydrolase</keyword>
<dbReference type="NCBIfam" id="TIGR00608">
    <property type="entry name" value="radc"/>
    <property type="match status" value="1"/>
</dbReference>
<evidence type="ECO:0000259" key="6">
    <source>
        <dbReference type="PROSITE" id="PS50249"/>
    </source>
</evidence>
<dbReference type="OrthoDB" id="9804482at2"/>
<reference evidence="7 8" key="2">
    <citation type="journal article" date="2009" name="PLoS ONE">
        <title>The photosynthetic apparatus and its regulation in the aerobic gammaproteobacterium Congregibacter litoralis gen. nov., sp. nov.</title>
        <authorList>
            <person name="Spring S."/>
            <person name="Lunsdorf H."/>
            <person name="Fuchs B.M."/>
            <person name="Tindall B.J."/>
        </authorList>
    </citation>
    <scope>NUCLEOTIDE SEQUENCE [LARGE SCALE GENOMIC DNA]</scope>
    <source>
        <strain evidence="7">KT71</strain>
    </source>
</reference>
<dbReference type="PANTHER" id="PTHR30471:SF3">
    <property type="entry name" value="UPF0758 PROTEIN YEES-RELATED"/>
    <property type="match status" value="1"/>
</dbReference>
<dbReference type="Pfam" id="PF04002">
    <property type="entry name" value="RadC"/>
    <property type="match status" value="1"/>
</dbReference>
<dbReference type="CDD" id="cd08071">
    <property type="entry name" value="MPN_DUF2466"/>
    <property type="match status" value="1"/>
</dbReference>
<dbReference type="GO" id="GO:0046872">
    <property type="term" value="F:metal ion binding"/>
    <property type="evidence" value="ECO:0007669"/>
    <property type="project" value="UniProtKB-KW"/>
</dbReference>
<dbReference type="InterPro" id="IPR037518">
    <property type="entry name" value="MPN"/>
</dbReference>
<keyword evidence="4" id="KW-0862">Zinc</keyword>
<keyword evidence="8" id="KW-1185">Reference proteome</keyword>
<dbReference type="STRING" id="314285.KT71_13749"/>
<dbReference type="EMBL" id="AAOA02000001">
    <property type="protein sequence ID" value="EAQ95674.1"/>
    <property type="molecule type" value="Genomic_DNA"/>
</dbReference>
<accession>A4AE87</accession>
<dbReference type="SUPFAM" id="SSF102712">
    <property type="entry name" value="JAB1/MPN domain"/>
    <property type="match status" value="1"/>
</dbReference>
<keyword evidence="5" id="KW-0482">Metalloprotease</keyword>
<evidence type="ECO:0000256" key="5">
    <source>
        <dbReference type="ARBA" id="ARBA00023049"/>
    </source>
</evidence>
<evidence type="ECO:0000313" key="7">
    <source>
        <dbReference type="EMBL" id="EAQ95674.1"/>
    </source>
</evidence>
<dbReference type="GO" id="GO:0006508">
    <property type="term" value="P:proteolysis"/>
    <property type="evidence" value="ECO:0007669"/>
    <property type="project" value="UniProtKB-KW"/>
</dbReference>
<sequence>MKTGKQAPKASSDRFSGLKTGALTEEEKASVINLALSVLALRHRRGRALNNPRNTQEYLRIKLADRKHEVFGTLFLDSQHRVLQYAELFQGTIDGAAVYPRVVVQEALGLNAAAVVLFHNHPSGVAEPSTADRNITKRLQDALALIDVRVLDHLVVSAGEATSFAERGLL</sequence>
<evidence type="ECO:0000256" key="2">
    <source>
        <dbReference type="ARBA" id="ARBA00022723"/>
    </source>
</evidence>
<dbReference type="Proteomes" id="UP000019205">
    <property type="component" value="Chromosome"/>
</dbReference>
<dbReference type="InterPro" id="IPR001405">
    <property type="entry name" value="UPF0758"/>
</dbReference>